<organism evidence="1 2">
    <name type="scientific">Chelativorans intermedius</name>
    <dbReference type="NCBI Taxonomy" id="515947"/>
    <lineage>
        <taxon>Bacteria</taxon>
        <taxon>Pseudomonadati</taxon>
        <taxon>Pseudomonadota</taxon>
        <taxon>Alphaproteobacteria</taxon>
        <taxon>Hyphomicrobiales</taxon>
        <taxon>Phyllobacteriaceae</taxon>
        <taxon>Chelativorans</taxon>
    </lineage>
</organism>
<protein>
    <submittedName>
        <fullName evidence="1">Chemotaxis protein</fullName>
    </submittedName>
</protein>
<dbReference type="EMBL" id="JBHLXD010000017">
    <property type="protein sequence ID" value="MFC0209054.1"/>
    <property type="molecule type" value="Genomic_DNA"/>
</dbReference>
<gene>
    <name evidence="1" type="ORF">ACFFJ2_11665</name>
</gene>
<dbReference type="RefSeq" id="WP_261519395.1">
    <property type="nucleotide sequence ID" value="NZ_JAODNW010000003.1"/>
</dbReference>
<keyword evidence="2" id="KW-1185">Reference proteome</keyword>
<accession>A0ABV6D8S1</accession>
<dbReference type="Proteomes" id="UP001589755">
    <property type="component" value="Unassembled WGS sequence"/>
</dbReference>
<proteinExistence type="predicted"/>
<reference evidence="1 2" key="1">
    <citation type="submission" date="2024-09" db="EMBL/GenBank/DDBJ databases">
        <authorList>
            <person name="Sun Q."/>
            <person name="Mori K."/>
        </authorList>
    </citation>
    <scope>NUCLEOTIDE SEQUENCE [LARGE SCALE GENOMIC DNA]</scope>
    <source>
        <strain evidence="1 2">CCM 8543</strain>
    </source>
</reference>
<evidence type="ECO:0000313" key="2">
    <source>
        <dbReference type="Proteomes" id="UP001589755"/>
    </source>
</evidence>
<name>A0ABV6D8S1_9HYPH</name>
<sequence>MRWPVVAGIALMVGLSLPAGAEGMQPYQMVRSLHRLQDRIADGDHAALPMQRRLLGVIDERLRATDPAVFEDPRNIRALLVYGASGGNPATLESIVGRLALGERERMLSEGIVRYARGDFAGARAMLEGFDPLATEDTLAAPLALMMGALLSQEDPVGALRLFDKARLLSPGTLIEEAALRRSITLSASAHDVQRFALASRQYVRRFLRSPYASQFAESFVSAVIALQAEVDLGLVEEVVAGMTPEQARTIYLRIARQSAIEGHERLLAFASRNARKHAVEQGDERDPRAVLYANLAAVTGENAEKVLKTLKEIDAQRLSPGDRRLLRAATEIAEEVVAPPSPEAAQDATIDEDGALFLAETREKLAAIDALLREETP</sequence>
<comment type="caution">
    <text evidence="1">The sequence shown here is derived from an EMBL/GenBank/DDBJ whole genome shotgun (WGS) entry which is preliminary data.</text>
</comment>
<evidence type="ECO:0000313" key="1">
    <source>
        <dbReference type="EMBL" id="MFC0209054.1"/>
    </source>
</evidence>